<protein>
    <submittedName>
        <fullName evidence="7">HEAT repeat domain-containing protein</fullName>
    </submittedName>
</protein>
<keyword evidence="3" id="KW-0418">Kinase</keyword>
<dbReference type="Gene3D" id="1.25.10.10">
    <property type="entry name" value="Leucine-rich Repeat Variant"/>
    <property type="match status" value="1"/>
</dbReference>
<keyword evidence="2" id="KW-0547">Nucleotide-binding</keyword>
<dbReference type="InterPro" id="IPR011989">
    <property type="entry name" value="ARM-like"/>
</dbReference>
<dbReference type="EMBL" id="JBHSZH010000001">
    <property type="protein sequence ID" value="MFC7078946.1"/>
    <property type="molecule type" value="Genomic_DNA"/>
</dbReference>
<dbReference type="InterPro" id="IPR011009">
    <property type="entry name" value="Kinase-like_dom_sf"/>
</dbReference>
<reference evidence="7 8" key="1">
    <citation type="journal article" date="2019" name="Int. J. Syst. Evol. Microbiol.">
        <title>The Global Catalogue of Microorganisms (GCM) 10K type strain sequencing project: providing services to taxonomists for standard genome sequencing and annotation.</title>
        <authorList>
            <consortium name="The Broad Institute Genomics Platform"/>
            <consortium name="The Broad Institute Genome Sequencing Center for Infectious Disease"/>
            <person name="Wu L."/>
            <person name="Ma J."/>
        </authorList>
    </citation>
    <scope>NUCLEOTIDE SEQUENCE [LARGE SCALE GENOMIC DNA]</scope>
    <source>
        <strain evidence="7 8">DT72</strain>
    </source>
</reference>
<keyword evidence="1" id="KW-0808">Transferase</keyword>
<dbReference type="Pfam" id="PF00069">
    <property type="entry name" value="Pkinase"/>
    <property type="match status" value="1"/>
</dbReference>
<organism evidence="7 8">
    <name type="scientific">Halorussus caseinilyticus</name>
    <dbReference type="NCBI Taxonomy" id="3034025"/>
    <lineage>
        <taxon>Archaea</taxon>
        <taxon>Methanobacteriati</taxon>
        <taxon>Methanobacteriota</taxon>
        <taxon>Stenosarchaea group</taxon>
        <taxon>Halobacteria</taxon>
        <taxon>Halobacteriales</taxon>
        <taxon>Haladaptataceae</taxon>
        <taxon>Halorussus</taxon>
    </lineage>
</organism>
<keyword evidence="4" id="KW-0067">ATP-binding</keyword>
<dbReference type="SMART" id="SM00220">
    <property type="entry name" value="S_TKc"/>
    <property type="match status" value="1"/>
</dbReference>
<feature type="region of interest" description="Disordered" evidence="5">
    <location>
        <begin position="1"/>
        <end position="31"/>
    </location>
</feature>
<dbReference type="GO" id="GO:0005524">
    <property type="term" value="F:ATP binding"/>
    <property type="evidence" value="ECO:0007669"/>
    <property type="project" value="UniProtKB-KW"/>
</dbReference>
<evidence type="ECO:0000313" key="8">
    <source>
        <dbReference type="Proteomes" id="UP001596407"/>
    </source>
</evidence>
<evidence type="ECO:0000256" key="5">
    <source>
        <dbReference type="SAM" id="MobiDB-lite"/>
    </source>
</evidence>
<keyword evidence="8" id="KW-1185">Reference proteome</keyword>
<dbReference type="PROSITE" id="PS50011">
    <property type="entry name" value="PROTEIN_KINASE_DOM"/>
    <property type="match status" value="1"/>
</dbReference>
<name>A0ABD5WEV5_9EURY</name>
<evidence type="ECO:0000256" key="1">
    <source>
        <dbReference type="ARBA" id="ARBA00022679"/>
    </source>
</evidence>
<evidence type="ECO:0000256" key="2">
    <source>
        <dbReference type="ARBA" id="ARBA00022741"/>
    </source>
</evidence>
<dbReference type="GeneID" id="79305387"/>
<dbReference type="AlphaFoldDB" id="A0ABD5WEV5"/>
<comment type="caution">
    <text evidence="7">The sequence shown here is derived from an EMBL/GenBank/DDBJ whole genome shotgun (WGS) entry which is preliminary data.</text>
</comment>
<dbReference type="Gene3D" id="1.10.510.10">
    <property type="entry name" value="Transferase(Phosphotransferase) domain 1"/>
    <property type="match status" value="1"/>
</dbReference>
<dbReference type="SUPFAM" id="SSF48371">
    <property type="entry name" value="ARM repeat"/>
    <property type="match status" value="1"/>
</dbReference>
<sequence>MDGRERDSHDPERAERLREEARERWGRADDDADAVAARLDSDDPAVRAEAVWTLAELAADDPDRSRRLPVESKLAPLLNDDDQWVRRGASWAVATIADEHPHRAHAALPAVTESLADEDPLVRENGVLALSNVAEEYPRAVEPALSKLAALVADEDGLARRYAVETLRRLVVRLDEGGFPETVEATPEIAEMLRGEGDVVAVSDDADDGRLIRIRGGGADDESADDDDESDGTDGTDESLGPPDRIPAVPEIDGDRETFERLADLGTDPLTTATKARAPSSEGGQHVVVVVRTLRPDSGVDPSRFETALRSWVGVDDHAHVAPVLARGTDPRPWFASEFMDAGSLRKAVGSVGFDRAVWYAHCLAATMCHAHARGVVHGALRPGAVGLSRTFGAWPVPKVGDWAFGDLFADATTPPVPPAYAAPEHLAPETFGRPDPATDVYQLGALCYALFAGRPPFTGDPADIARKVQNEDPEPPSAHAEGVPEAIDRLVGRALRTEKPARFETAEDFRRELEILARDLSLSYEL</sequence>
<proteinExistence type="predicted"/>
<dbReference type="Proteomes" id="UP001596407">
    <property type="component" value="Unassembled WGS sequence"/>
</dbReference>
<evidence type="ECO:0000259" key="6">
    <source>
        <dbReference type="PROSITE" id="PS50011"/>
    </source>
</evidence>
<feature type="region of interest" description="Disordered" evidence="5">
    <location>
        <begin position="211"/>
        <end position="255"/>
    </location>
</feature>
<feature type="compositionally biased region" description="Basic and acidic residues" evidence="5">
    <location>
        <begin position="1"/>
        <end position="29"/>
    </location>
</feature>
<dbReference type="GO" id="GO:0016301">
    <property type="term" value="F:kinase activity"/>
    <property type="evidence" value="ECO:0007669"/>
    <property type="project" value="UniProtKB-KW"/>
</dbReference>
<accession>A0ABD5WEV5</accession>
<dbReference type="PANTHER" id="PTHR43289:SF6">
    <property type="entry name" value="SERINE_THREONINE-PROTEIN KINASE NEKL-3"/>
    <property type="match status" value="1"/>
</dbReference>
<feature type="compositionally biased region" description="Acidic residues" evidence="5">
    <location>
        <begin position="219"/>
        <end position="237"/>
    </location>
</feature>
<dbReference type="PANTHER" id="PTHR43289">
    <property type="entry name" value="MITOGEN-ACTIVATED PROTEIN KINASE KINASE KINASE 20-RELATED"/>
    <property type="match status" value="1"/>
</dbReference>
<evidence type="ECO:0000313" key="7">
    <source>
        <dbReference type="EMBL" id="MFC7078946.1"/>
    </source>
</evidence>
<evidence type="ECO:0000256" key="3">
    <source>
        <dbReference type="ARBA" id="ARBA00022777"/>
    </source>
</evidence>
<dbReference type="InterPro" id="IPR000719">
    <property type="entry name" value="Prot_kinase_dom"/>
</dbReference>
<dbReference type="SUPFAM" id="SSF56112">
    <property type="entry name" value="Protein kinase-like (PK-like)"/>
    <property type="match status" value="1"/>
</dbReference>
<gene>
    <name evidence="7" type="ORF">ACFQJ6_01180</name>
</gene>
<evidence type="ECO:0000256" key="4">
    <source>
        <dbReference type="ARBA" id="ARBA00022840"/>
    </source>
</evidence>
<dbReference type="Pfam" id="PF13646">
    <property type="entry name" value="HEAT_2"/>
    <property type="match status" value="1"/>
</dbReference>
<dbReference type="RefSeq" id="WP_276282260.1">
    <property type="nucleotide sequence ID" value="NZ_CP119810.1"/>
</dbReference>
<feature type="domain" description="Protein kinase" evidence="6">
    <location>
        <begin position="259"/>
        <end position="517"/>
    </location>
</feature>
<dbReference type="InterPro" id="IPR016024">
    <property type="entry name" value="ARM-type_fold"/>
</dbReference>